<dbReference type="Pfam" id="PF13646">
    <property type="entry name" value="HEAT_2"/>
    <property type="match status" value="5"/>
</dbReference>
<dbReference type="PANTHER" id="PTHR12697">
    <property type="entry name" value="PBS LYASE HEAT-LIKE PROTEIN"/>
    <property type="match status" value="1"/>
</dbReference>
<reference evidence="1 2" key="1">
    <citation type="submission" date="2017-11" db="EMBL/GenBank/DDBJ databases">
        <title>Genome-resolved metagenomics identifies genetic mobility, metabolic interactions, and unexpected diversity in perchlorate-reducing communities.</title>
        <authorList>
            <person name="Barnum T.P."/>
            <person name="Figueroa I.A."/>
            <person name="Carlstrom C.I."/>
            <person name="Lucas L.N."/>
            <person name="Engelbrektson A.L."/>
            <person name="Coates J.D."/>
        </authorList>
    </citation>
    <scope>NUCLEOTIDE SEQUENCE [LARGE SCALE GENOMIC DNA]</scope>
    <source>
        <strain evidence="1">BM706</strain>
    </source>
</reference>
<feature type="non-terminal residue" evidence="1">
    <location>
        <position position="646"/>
    </location>
</feature>
<evidence type="ECO:0000313" key="1">
    <source>
        <dbReference type="EMBL" id="PLX18218.1"/>
    </source>
</evidence>
<dbReference type="SUPFAM" id="SSF48371">
    <property type="entry name" value="ARM repeat"/>
    <property type="match status" value="2"/>
</dbReference>
<accession>A0A2N5ZHP3</accession>
<sequence>MSDYLHLIHELGDESWLTRKKASQELKEKAPDNPEIIEELEKVLESDNDDVVFWAIQTLGGIPGELCLSTLKRISEKNKTIKSHVALALQDNPDPETIDLLLEYMGDDSWSVCNNATSSIIKRGEDALETIIDSLKKANYNKAYWLTKALSRMGDKGVSVLEHFLKFNNKDVNILVTEALCESNSQSAIQVLLKCLTDESHNVRQNAVDALIKFGPDVIEPMLLYLDSSKFNIKISVENIIEHLDSRKITVLRNLLTSENRNLRMLAAEFLGRTGSPVGIEPLVGMLKDKLWLVRKSAAKGLVLIGEKAIPALVASLETDDENTKYWISNVLGRLGEPALNELVRMLNEGSKDLRMYAVMALGEYRNESAIIPLINALSDKAWPVRNSAANALKNFGSLALLPVLKSLLSNNDDVRFWSRKVFEEIAPRDIDLLIRLLTNSNDGEMRYLVAYGLGIIGDKKAVPALVNSLLNDNNDWVRKYAASALGKLEDERSIEPLISILSEDNEELEYWTAKVLGQMGEIAIEKLQACLDSPQEKVRFFSILALGAIGDKKSIDILIKILGEEGESAQKAIKALAETKEAIPALVEALGSSNLNVRSNASKALIRIGNAAVDPLMEVVNSENKEVHYWAAKSLREIQTESEKA</sequence>
<dbReference type="Pfam" id="PF03130">
    <property type="entry name" value="HEAT_PBS"/>
    <property type="match status" value="1"/>
</dbReference>
<organism evidence="1 2">
    <name type="scientific">Muiribacterium halophilum</name>
    <dbReference type="NCBI Taxonomy" id="2053465"/>
    <lineage>
        <taxon>Bacteria</taxon>
        <taxon>Candidatus Muiribacteriota</taxon>
        <taxon>Candidatus Muiribacteriia</taxon>
        <taxon>Candidatus Muiribacteriales</taxon>
        <taxon>Candidatus Muiribacteriaceae</taxon>
        <taxon>Candidatus Muiribacterium</taxon>
    </lineage>
</organism>
<gene>
    <name evidence="1" type="ORF">C0601_05300</name>
</gene>
<name>A0A2N5ZHP3_MUIH1</name>
<evidence type="ECO:0000313" key="2">
    <source>
        <dbReference type="Proteomes" id="UP000234857"/>
    </source>
</evidence>
<comment type="caution">
    <text evidence="1">The sequence shown here is derived from an EMBL/GenBank/DDBJ whole genome shotgun (WGS) entry which is preliminary data.</text>
</comment>
<dbReference type="SMART" id="SM00567">
    <property type="entry name" value="EZ_HEAT"/>
    <property type="match status" value="13"/>
</dbReference>
<proteinExistence type="predicted"/>
<dbReference type="Proteomes" id="UP000234857">
    <property type="component" value="Unassembled WGS sequence"/>
</dbReference>
<dbReference type="Gene3D" id="1.25.10.10">
    <property type="entry name" value="Leucine-rich Repeat Variant"/>
    <property type="match status" value="5"/>
</dbReference>
<dbReference type="InterPro" id="IPR016024">
    <property type="entry name" value="ARM-type_fold"/>
</dbReference>
<dbReference type="EMBL" id="PKTG01000068">
    <property type="protein sequence ID" value="PLX18218.1"/>
    <property type="molecule type" value="Genomic_DNA"/>
</dbReference>
<protein>
    <recommendedName>
        <fullName evidence="3">TOG domain-containing protein</fullName>
    </recommendedName>
</protein>
<dbReference type="GO" id="GO:0016491">
    <property type="term" value="F:oxidoreductase activity"/>
    <property type="evidence" value="ECO:0007669"/>
    <property type="project" value="TreeGrafter"/>
</dbReference>
<dbReference type="AlphaFoldDB" id="A0A2N5ZHP3"/>
<dbReference type="InterPro" id="IPR011989">
    <property type="entry name" value="ARM-like"/>
</dbReference>
<dbReference type="InterPro" id="IPR004155">
    <property type="entry name" value="PBS_lyase_HEAT"/>
</dbReference>
<dbReference type="PANTHER" id="PTHR12697:SF38">
    <property type="entry name" value="PBS LYASE HEAT DOMAIN PROTEIN REPEAT-CONTAINING PROTEIN"/>
    <property type="match status" value="1"/>
</dbReference>
<evidence type="ECO:0008006" key="3">
    <source>
        <dbReference type="Google" id="ProtNLM"/>
    </source>
</evidence>